<accession>A0A841KSL5</accession>
<evidence type="ECO:0000313" key="2">
    <source>
        <dbReference type="Proteomes" id="UP000579281"/>
    </source>
</evidence>
<name>A0A841KSL5_9FIRM</name>
<comment type="caution">
    <text evidence="1">The sequence shown here is derived from an EMBL/GenBank/DDBJ whole genome shotgun (WGS) entry which is preliminary data.</text>
</comment>
<dbReference type="InterPro" id="IPR023430">
    <property type="entry name" value="Pept_HybD-like_dom_sf"/>
</dbReference>
<dbReference type="Proteomes" id="UP000579281">
    <property type="component" value="Unassembled WGS sequence"/>
</dbReference>
<dbReference type="RefSeq" id="WP_243183216.1">
    <property type="nucleotide sequence ID" value="NZ_JACHEN010000014.1"/>
</dbReference>
<keyword evidence="2" id="KW-1185">Reference proteome</keyword>
<evidence type="ECO:0000313" key="1">
    <source>
        <dbReference type="EMBL" id="MBB6216391.1"/>
    </source>
</evidence>
<protein>
    <submittedName>
        <fullName evidence="1">Putative sporulation protein YyaC</fullName>
    </submittedName>
</protein>
<dbReference type="EMBL" id="JACHEN010000014">
    <property type="protein sequence ID" value="MBB6216391.1"/>
    <property type="molecule type" value="Genomic_DNA"/>
</dbReference>
<reference evidence="1 2" key="1">
    <citation type="submission" date="2020-08" db="EMBL/GenBank/DDBJ databases">
        <title>Genomic Encyclopedia of Type Strains, Phase IV (KMG-IV): sequencing the most valuable type-strain genomes for metagenomic binning, comparative biology and taxonomic classification.</title>
        <authorList>
            <person name="Goeker M."/>
        </authorList>
    </citation>
    <scope>NUCLEOTIDE SEQUENCE [LARGE SCALE GENOMIC DNA]</scope>
    <source>
        <strain evidence="1 2">DSM 103526</strain>
    </source>
</reference>
<gene>
    <name evidence="1" type="ORF">HNQ80_002491</name>
</gene>
<dbReference type="AlphaFoldDB" id="A0A841KSL5"/>
<sequence>MIHNPWKYKYEVRVHYTDENAVETLARYMKEHLKEDMVLICIGTDRCIGDALGPITGTLLEGKDFPYPFYGTVDHPVHAVNLKDMIDIVTTQHPNGFYVAVDACLGAEDSIGSIHIKKGPIFPGKGVGKKLPSVGNLSIVGIVDKINHDDCFAIHNIRLSLVMKMAKVIADALVLATTAASQSTGSSP</sequence>
<proteinExistence type="predicted"/>
<dbReference type="NCBIfam" id="TIGR02841">
    <property type="entry name" value="spore_YyaC"/>
    <property type="match status" value="1"/>
</dbReference>
<dbReference type="SUPFAM" id="SSF53163">
    <property type="entry name" value="HybD-like"/>
    <property type="match status" value="1"/>
</dbReference>
<dbReference type="InterPro" id="IPR009665">
    <property type="entry name" value="YyaC"/>
</dbReference>
<organism evidence="1 2">
    <name type="scientific">Anaerosolibacter carboniphilus</name>
    <dbReference type="NCBI Taxonomy" id="1417629"/>
    <lineage>
        <taxon>Bacteria</taxon>
        <taxon>Bacillati</taxon>
        <taxon>Bacillota</taxon>
        <taxon>Clostridia</taxon>
        <taxon>Peptostreptococcales</taxon>
        <taxon>Thermotaleaceae</taxon>
        <taxon>Anaerosolibacter</taxon>
    </lineage>
</organism>
<dbReference type="Pfam" id="PF06866">
    <property type="entry name" value="DUF1256"/>
    <property type="match status" value="1"/>
</dbReference>